<evidence type="ECO:0000259" key="2">
    <source>
        <dbReference type="Pfam" id="PF07786"/>
    </source>
</evidence>
<feature type="transmembrane region" description="Helical" evidence="1">
    <location>
        <begin position="148"/>
        <end position="168"/>
    </location>
</feature>
<dbReference type="InterPro" id="IPR012429">
    <property type="entry name" value="HGSNAT_cat"/>
</dbReference>
<feature type="domain" description="Heparan-alpha-glucosaminide N-acetyltransferase catalytic" evidence="2">
    <location>
        <begin position="14"/>
        <end position="223"/>
    </location>
</feature>
<dbReference type="AlphaFoldDB" id="A0A9X3EH34"/>
<dbReference type="Proteomes" id="UP001150830">
    <property type="component" value="Unassembled WGS sequence"/>
</dbReference>
<organism evidence="3 4">
    <name type="scientific">Parathalassolituus penaei</name>
    <dbReference type="NCBI Taxonomy" id="2997323"/>
    <lineage>
        <taxon>Bacteria</taxon>
        <taxon>Pseudomonadati</taxon>
        <taxon>Pseudomonadota</taxon>
        <taxon>Gammaproteobacteria</taxon>
        <taxon>Oceanospirillales</taxon>
        <taxon>Oceanospirillaceae</taxon>
        <taxon>Parathalassolituus</taxon>
    </lineage>
</organism>
<dbReference type="PANTHER" id="PTHR40407">
    <property type="entry name" value="MEMBRANE PROTEIN-LIKE PROTEIN"/>
    <property type="match status" value="1"/>
</dbReference>
<feature type="transmembrane region" description="Helical" evidence="1">
    <location>
        <begin position="201"/>
        <end position="219"/>
    </location>
</feature>
<evidence type="ECO:0000313" key="3">
    <source>
        <dbReference type="EMBL" id="MCY0967424.1"/>
    </source>
</evidence>
<evidence type="ECO:0000256" key="1">
    <source>
        <dbReference type="SAM" id="Phobius"/>
    </source>
</evidence>
<feature type="transmembrane region" description="Helical" evidence="1">
    <location>
        <begin position="231"/>
        <end position="248"/>
    </location>
</feature>
<dbReference type="EMBL" id="JAPNOA010000059">
    <property type="protein sequence ID" value="MCY0967424.1"/>
    <property type="molecule type" value="Genomic_DNA"/>
</dbReference>
<feature type="transmembrane region" description="Helical" evidence="1">
    <location>
        <begin position="123"/>
        <end position="141"/>
    </location>
</feature>
<proteinExistence type="predicted"/>
<feature type="transmembrane region" description="Helical" evidence="1">
    <location>
        <begin position="279"/>
        <end position="297"/>
    </location>
</feature>
<dbReference type="RefSeq" id="WP_283175621.1">
    <property type="nucleotide sequence ID" value="NZ_JAPNOA010000059.1"/>
</dbReference>
<keyword evidence="1" id="KW-0812">Transmembrane</keyword>
<dbReference type="PANTHER" id="PTHR40407:SF1">
    <property type="entry name" value="HEPARAN-ALPHA-GLUCOSAMINIDE N-ACETYLTRANSFERASE CATALYTIC DOMAIN-CONTAINING PROTEIN"/>
    <property type="match status" value="1"/>
</dbReference>
<name>A0A9X3EH34_9GAMM</name>
<comment type="caution">
    <text evidence="3">The sequence shown here is derived from an EMBL/GenBank/DDBJ whole genome shotgun (WGS) entry which is preliminary data.</text>
</comment>
<evidence type="ECO:0000313" key="4">
    <source>
        <dbReference type="Proteomes" id="UP001150830"/>
    </source>
</evidence>
<keyword evidence="4" id="KW-1185">Reference proteome</keyword>
<feature type="transmembrane region" description="Helical" evidence="1">
    <location>
        <begin position="97"/>
        <end position="117"/>
    </location>
</feature>
<dbReference type="Pfam" id="PF07786">
    <property type="entry name" value="HGSNAT_cat"/>
    <property type="match status" value="1"/>
</dbReference>
<accession>A0A9X3EH34</accession>
<feature type="transmembrane region" description="Helical" evidence="1">
    <location>
        <begin position="62"/>
        <end position="85"/>
    </location>
</feature>
<feature type="transmembrane region" description="Helical" evidence="1">
    <location>
        <begin position="317"/>
        <end position="338"/>
    </location>
</feature>
<protein>
    <submittedName>
        <fullName evidence="3">Heparan-alpha-glucosaminide N-acetyltransferase domain-containing protein</fullName>
    </submittedName>
</protein>
<reference evidence="3" key="1">
    <citation type="submission" date="2022-11" db="EMBL/GenBank/DDBJ databases">
        <title>Parathalassolutuus dongxingensis gen. nov., sp. nov., a novel member of family Oceanospirillaceae isolated from a coastal shrimp pond in Guangxi, China.</title>
        <authorList>
            <person name="Chen H."/>
        </authorList>
    </citation>
    <scope>NUCLEOTIDE SEQUENCE</scope>
    <source>
        <strain evidence="3">G-43</strain>
    </source>
</reference>
<sequence length="386" mass="43608">MSSELAQSPALAGRISSIDSLRGLVMLLMLVDHVRERFFLHQQVSDPMNLDTTSPALFWSRIAAHLCAPSFVFLAGVSAWLYAHGGSGPVRPLTGFLLKRGLFLIVLEFTLVTFSWMGSYHTIWLQVIWAIGLSMICLALVSHWPRPWLLVLGLTLVAGHNLLSPLQFSSDHWAYPVWTILHDRNFLISDGPIRLKISYPLLPWIGVIVLGYWAGPWFARGYDAVKRLQSLWLAGASCLLLFVVLRGSDLYGEPSALESGISPTHTLMSMVNLTKYPPSLHFLLLTLGISCLLLFAFERWSGRWQHWLTTLGGAPMFFYLLHLYALLLMYEVAVSVWGTNHGDLLGVEHVSQVWMIAVGLALCLYPLTAWFARLKRRHSHGWLRYW</sequence>
<gene>
    <name evidence="3" type="ORF">OUO13_19765</name>
</gene>
<feature type="transmembrane region" description="Helical" evidence="1">
    <location>
        <begin position="353"/>
        <end position="372"/>
    </location>
</feature>
<keyword evidence="1" id="KW-1133">Transmembrane helix</keyword>
<keyword evidence="1" id="KW-0472">Membrane</keyword>